<evidence type="ECO:0000256" key="1">
    <source>
        <dbReference type="ARBA" id="ARBA00010617"/>
    </source>
</evidence>
<dbReference type="GO" id="GO:0020037">
    <property type="term" value="F:heme binding"/>
    <property type="evidence" value="ECO:0007669"/>
    <property type="project" value="InterPro"/>
</dbReference>
<evidence type="ECO:0000256" key="7">
    <source>
        <dbReference type="RuleBase" id="RU000461"/>
    </source>
</evidence>
<proteinExistence type="inferred from homology"/>
<keyword evidence="5 7" id="KW-0408">Iron</keyword>
<evidence type="ECO:0000256" key="6">
    <source>
        <dbReference type="ARBA" id="ARBA00023033"/>
    </source>
</evidence>
<dbReference type="PRINTS" id="PR00359">
    <property type="entry name" value="BP450"/>
</dbReference>
<name>A0A1V4A000_9ACTN</name>
<protein>
    <recommendedName>
        <fullName evidence="10">Cytochrome P450</fullName>
    </recommendedName>
</protein>
<evidence type="ECO:0000256" key="5">
    <source>
        <dbReference type="ARBA" id="ARBA00023004"/>
    </source>
</evidence>
<keyword evidence="2 7" id="KW-0349">Heme</keyword>
<dbReference type="RefSeq" id="WP_077974210.1">
    <property type="nucleotide sequence ID" value="NZ_MVFC01000053.1"/>
</dbReference>
<dbReference type="PANTHER" id="PTHR46696">
    <property type="entry name" value="P450, PUTATIVE (EUROFUNG)-RELATED"/>
    <property type="match status" value="1"/>
</dbReference>
<dbReference type="STRING" id="83656.B1H18_33285"/>
<comment type="similarity">
    <text evidence="1 7">Belongs to the cytochrome P450 family.</text>
</comment>
<evidence type="ECO:0008006" key="10">
    <source>
        <dbReference type="Google" id="ProtNLM"/>
    </source>
</evidence>
<keyword evidence="6 7" id="KW-0503">Monooxygenase</keyword>
<dbReference type="EMBL" id="MVFC01000053">
    <property type="protein sequence ID" value="OON71587.1"/>
    <property type="molecule type" value="Genomic_DNA"/>
</dbReference>
<gene>
    <name evidence="8" type="ORF">B1H18_33285</name>
</gene>
<dbReference type="InterPro" id="IPR002397">
    <property type="entry name" value="Cyt_P450_B"/>
</dbReference>
<dbReference type="PRINTS" id="PR00385">
    <property type="entry name" value="P450"/>
</dbReference>
<dbReference type="GO" id="GO:0016705">
    <property type="term" value="F:oxidoreductase activity, acting on paired donors, with incorporation or reduction of molecular oxygen"/>
    <property type="evidence" value="ECO:0007669"/>
    <property type="project" value="InterPro"/>
</dbReference>
<reference evidence="8 9" key="1">
    <citation type="submission" date="2017-02" db="EMBL/GenBank/DDBJ databases">
        <title>Draft Genome Sequence of Streptomyces tsukubaensis F601, a Producer of the immunosuppressant tacrolimus FK506.</title>
        <authorList>
            <person name="Zong G."/>
            <person name="Zhong C."/>
            <person name="Fu J."/>
            <person name="Qin R."/>
            <person name="Cao G."/>
        </authorList>
    </citation>
    <scope>NUCLEOTIDE SEQUENCE [LARGE SCALE GENOMIC DNA]</scope>
    <source>
        <strain evidence="8 9">F601</strain>
    </source>
</reference>
<dbReference type="InterPro" id="IPR036396">
    <property type="entry name" value="Cyt_P450_sf"/>
</dbReference>
<comment type="caution">
    <text evidence="8">The sequence shown here is derived from an EMBL/GenBank/DDBJ whole genome shotgun (WGS) entry which is preliminary data.</text>
</comment>
<dbReference type="GO" id="GO:0004497">
    <property type="term" value="F:monooxygenase activity"/>
    <property type="evidence" value="ECO:0007669"/>
    <property type="project" value="UniProtKB-KW"/>
</dbReference>
<evidence type="ECO:0000256" key="4">
    <source>
        <dbReference type="ARBA" id="ARBA00023002"/>
    </source>
</evidence>
<keyword evidence="9" id="KW-1185">Reference proteome</keyword>
<evidence type="ECO:0000256" key="2">
    <source>
        <dbReference type="ARBA" id="ARBA00022617"/>
    </source>
</evidence>
<keyword evidence="3 7" id="KW-0479">Metal-binding</keyword>
<dbReference type="SUPFAM" id="SSF48264">
    <property type="entry name" value="Cytochrome P450"/>
    <property type="match status" value="1"/>
</dbReference>
<dbReference type="InterPro" id="IPR017972">
    <property type="entry name" value="Cyt_P450_CS"/>
</dbReference>
<dbReference type="Gene3D" id="1.10.630.10">
    <property type="entry name" value="Cytochrome P450"/>
    <property type="match status" value="1"/>
</dbReference>
<dbReference type="Proteomes" id="UP000190539">
    <property type="component" value="Unassembled WGS sequence"/>
</dbReference>
<dbReference type="PROSITE" id="PS00086">
    <property type="entry name" value="CYTOCHROME_P450"/>
    <property type="match status" value="1"/>
</dbReference>
<evidence type="ECO:0000313" key="8">
    <source>
        <dbReference type="EMBL" id="OON71587.1"/>
    </source>
</evidence>
<dbReference type="GO" id="GO:0005506">
    <property type="term" value="F:iron ion binding"/>
    <property type="evidence" value="ECO:0007669"/>
    <property type="project" value="InterPro"/>
</dbReference>
<organism evidence="8 9">
    <name type="scientific">Streptomyces tsukubensis</name>
    <dbReference type="NCBI Taxonomy" id="83656"/>
    <lineage>
        <taxon>Bacteria</taxon>
        <taxon>Bacillati</taxon>
        <taxon>Actinomycetota</taxon>
        <taxon>Actinomycetes</taxon>
        <taxon>Kitasatosporales</taxon>
        <taxon>Streptomycetaceae</taxon>
        <taxon>Streptomyces</taxon>
    </lineage>
</organism>
<dbReference type="CDD" id="cd20625">
    <property type="entry name" value="CYP164-like"/>
    <property type="match status" value="1"/>
</dbReference>
<evidence type="ECO:0000313" key="9">
    <source>
        <dbReference type="Proteomes" id="UP000190539"/>
    </source>
</evidence>
<dbReference type="InterPro" id="IPR001128">
    <property type="entry name" value="Cyt_P450"/>
</dbReference>
<dbReference type="FunFam" id="1.10.630.10:FF:000018">
    <property type="entry name" value="Cytochrome P450 monooxygenase"/>
    <property type="match status" value="1"/>
</dbReference>
<dbReference type="PANTHER" id="PTHR46696:SF1">
    <property type="entry name" value="CYTOCHROME P450 YJIB-RELATED"/>
    <property type="match status" value="1"/>
</dbReference>
<evidence type="ECO:0000256" key="3">
    <source>
        <dbReference type="ARBA" id="ARBA00022723"/>
    </source>
</evidence>
<dbReference type="AlphaFoldDB" id="A0A1V4A000"/>
<sequence>MDPEALLFSIFTPEGRDNPYPALAELRRTEPIHYNAAFDTYFLTRYTDCQAVLTHPGFLVPDLDWCAREVPDWRDHPSADFFYSSMLRSNGADHARLRRLVGGGFSPRRVAALRHTVRDITARLLDDFADATSEGGSVNFQELVGYPLPVAVIGHLIGVPDGEQGQFHRLGQDAGRILEPVRSPEDWQRADRAVVALRAYFAELIALRRARPADDLTSILLAVRDADDGRLTGTELVDTLLLVLVAGFETTASLLGLAVHALLAHRDQWELIAAAPELAPQAVEETLRWDTPVQMTERVAAAPIDVAGVTVPEGANVTTVLAAANRDPQRHPDPDMFDIRRTDIKVLGFSAGPHYCLGAALARVEGAELLEQLPKRFPALAAAGPPLRRESISLRAFENLPLITRG</sequence>
<dbReference type="Pfam" id="PF00067">
    <property type="entry name" value="p450"/>
    <property type="match status" value="2"/>
</dbReference>
<keyword evidence="4 7" id="KW-0560">Oxidoreductase</keyword>
<accession>A0A1V4A000</accession>